<evidence type="ECO:0000256" key="4">
    <source>
        <dbReference type="ARBA" id="ARBA00022737"/>
    </source>
</evidence>
<evidence type="ECO:0000256" key="3">
    <source>
        <dbReference type="ARBA" id="ARBA00022679"/>
    </source>
</evidence>
<evidence type="ECO:0000313" key="9">
    <source>
        <dbReference type="EMBL" id="ODN69006.1"/>
    </source>
</evidence>
<dbReference type="SMART" id="SM00450">
    <property type="entry name" value="RHOD"/>
    <property type="match status" value="2"/>
</dbReference>
<dbReference type="PANTHER" id="PTHR11364">
    <property type="entry name" value="THIOSULFATE SULFERTANSFERASE"/>
    <property type="match status" value="1"/>
</dbReference>
<dbReference type="PATRIC" id="fig|1439726.3.peg.3880"/>
<dbReference type="Pfam" id="PF00581">
    <property type="entry name" value="Rhodanese"/>
    <property type="match status" value="2"/>
</dbReference>
<dbReference type="Gene3D" id="3.40.250.10">
    <property type="entry name" value="Rhodanese-like domain"/>
    <property type="match status" value="2"/>
</dbReference>
<evidence type="ECO:0000256" key="5">
    <source>
        <dbReference type="ARBA" id="ARBA00051793"/>
    </source>
</evidence>
<dbReference type="InterPro" id="IPR036873">
    <property type="entry name" value="Rhodanese-like_dom_sf"/>
</dbReference>
<evidence type="ECO:0000256" key="6">
    <source>
        <dbReference type="RuleBase" id="RU000507"/>
    </source>
</evidence>
<organism evidence="9 10">
    <name type="scientific">Methylobrevis pamukkalensis</name>
    <dbReference type="NCBI Taxonomy" id="1439726"/>
    <lineage>
        <taxon>Bacteria</taxon>
        <taxon>Pseudomonadati</taxon>
        <taxon>Pseudomonadota</taxon>
        <taxon>Alphaproteobacteria</taxon>
        <taxon>Hyphomicrobiales</taxon>
        <taxon>Pleomorphomonadaceae</taxon>
        <taxon>Methylobrevis</taxon>
    </lineage>
</organism>
<dbReference type="CDD" id="cd01449">
    <property type="entry name" value="TST_Repeat_2"/>
    <property type="match status" value="1"/>
</dbReference>
<name>A0A1E3GZL9_9HYPH</name>
<keyword evidence="10" id="KW-1185">Reference proteome</keyword>
<dbReference type="PROSITE" id="PS00683">
    <property type="entry name" value="RHODANESE_2"/>
    <property type="match status" value="1"/>
</dbReference>
<dbReference type="GO" id="GO:0016784">
    <property type="term" value="F:3-mercaptopyruvate sulfurtransferase activity"/>
    <property type="evidence" value="ECO:0007669"/>
    <property type="project" value="UniProtKB-EC"/>
</dbReference>
<keyword evidence="9" id="KW-0670">Pyruvate</keyword>
<dbReference type="PROSITE" id="PS50206">
    <property type="entry name" value="RHODANESE_3"/>
    <property type="match status" value="2"/>
</dbReference>
<accession>A0A1E3GZL9</accession>
<keyword evidence="3 6" id="KW-0808">Transferase</keyword>
<comment type="subcellular location">
    <subcellularLocation>
        <location evidence="1">Cytoplasm</location>
    </subcellularLocation>
</comment>
<dbReference type="FunFam" id="3.40.250.10:FF:000015">
    <property type="entry name" value="Sulfurtransferase"/>
    <property type="match status" value="1"/>
</dbReference>
<evidence type="ECO:0000256" key="1">
    <source>
        <dbReference type="ARBA" id="ARBA00004496"/>
    </source>
</evidence>
<feature type="domain" description="Rhodanese" evidence="8">
    <location>
        <begin position="168"/>
        <end position="281"/>
    </location>
</feature>
<dbReference type="RefSeq" id="WP_069307963.1">
    <property type="nucleotide sequence ID" value="NZ_MCRJ01000116.1"/>
</dbReference>
<keyword evidence="2" id="KW-0963">Cytoplasm</keyword>
<dbReference type="EMBL" id="MCRJ01000116">
    <property type="protein sequence ID" value="ODN69006.1"/>
    <property type="molecule type" value="Genomic_DNA"/>
</dbReference>
<feature type="domain" description="Rhodanese" evidence="8">
    <location>
        <begin position="21"/>
        <end position="138"/>
    </location>
</feature>
<dbReference type="NCBIfam" id="NF008557">
    <property type="entry name" value="PRK11493.1"/>
    <property type="match status" value="1"/>
</dbReference>
<proteinExistence type="predicted"/>
<sequence length="282" mass="30474">MTTDRRDMHFVSTDWLADHLGAPDIVVVDGTWFLPPLGRDGWLEYLERHIPGAVFFDIDEIADTSSSLPHMLPRPEKFASRMRALGIGDGQKIVVYDALGLFSAARVWWTFKVMGARDVVVLDGGLPAWIAAGHPVEAGEVERSPRHFTARLDSASVRDFSEVLANLDSKAAQVVDIRPADRYSGASPEPRPGLKSGHIPGSLNVPFTSLVADGHLRPAEELAEVFANAGVDLRRPVITSCGSGVTAALALLALDVAGARSVTLYDGSWAEWGSRDDAPLEK</sequence>
<feature type="region of interest" description="Disordered" evidence="7">
    <location>
        <begin position="181"/>
        <end position="200"/>
    </location>
</feature>
<dbReference type="InterPro" id="IPR001307">
    <property type="entry name" value="Thiosulphate_STrfase_CS"/>
</dbReference>
<keyword evidence="4" id="KW-0677">Repeat</keyword>
<gene>
    <name evidence="9" type="primary">sseA</name>
    <name evidence="9" type="ORF">A6302_03680</name>
</gene>
<dbReference type="GO" id="GO:0004792">
    <property type="term" value="F:thiosulfate-cyanide sulfurtransferase activity"/>
    <property type="evidence" value="ECO:0007669"/>
    <property type="project" value="InterPro"/>
</dbReference>
<reference evidence="9 10" key="1">
    <citation type="submission" date="2016-07" db="EMBL/GenBank/DDBJ databases">
        <title>Draft Genome Sequence of Methylobrevis pamukkalensis PK2.</title>
        <authorList>
            <person name="Vasilenko O.V."/>
            <person name="Doronina N.V."/>
            <person name="Shmareva M.N."/>
            <person name="Tarlachkov S.V."/>
            <person name="Mustakhimov I."/>
            <person name="Trotsenko Y.A."/>
        </authorList>
    </citation>
    <scope>NUCLEOTIDE SEQUENCE [LARGE SCALE GENOMIC DNA]</scope>
    <source>
        <strain evidence="9 10">PK2</strain>
    </source>
</reference>
<dbReference type="PANTHER" id="PTHR11364:SF27">
    <property type="entry name" value="SULFURTRANSFERASE"/>
    <property type="match status" value="1"/>
</dbReference>
<dbReference type="PROSITE" id="PS00380">
    <property type="entry name" value="RHODANESE_1"/>
    <property type="match status" value="1"/>
</dbReference>
<dbReference type="InterPro" id="IPR001763">
    <property type="entry name" value="Rhodanese-like_dom"/>
</dbReference>
<dbReference type="GO" id="GO:0005737">
    <property type="term" value="C:cytoplasm"/>
    <property type="evidence" value="ECO:0007669"/>
    <property type="project" value="UniProtKB-SubCell"/>
</dbReference>
<dbReference type="AlphaFoldDB" id="A0A1E3GZL9"/>
<protein>
    <recommendedName>
        <fullName evidence="6">Sulfurtransferase</fullName>
    </recommendedName>
</protein>
<dbReference type="CDD" id="cd01448">
    <property type="entry name" value="TST_Repeat_1"/>
    <property type="match status" value="1"/>
</dbReference>
<dbReference type="Proteomes" id="UP000094622">
    <property type="component" value="Unassembled WGS sequence"/>
</dbReference>
<evidence type="ECO:0000256" key="2">
    <source>
        <dbReference type="ARBA" id="ARBA00022490"/>
    </source>
</evidence>
<evidence type="ECO:0000259" key="8">
    <source>
        <dbReference type="PROSITE" id="PS50206"/>
    </source>
</evidence>
<comment type="catalytic activity">
    <reaction evidence="5">
        <text>2-oxo-3-sulfanylpropanoate + [thioredoxin]-dithiol = [thioredoxin]-disulfide + hydrogen sulfide + pyruvate + H(+)</text>
        <dbReference type="Rhea" id="RHEA:21740"/>
        <dbReference type="Rhea" id="RHEA-COMP:10698"/>
        <dbReference type="Rhea" id="RHEA-COMP:10700"/>
        <dbReference type="ChEBI" id="CHEBI:15361"/>
        <dbReference type="ChEBI" id="CHEBI:15378"/>
        <dbReference type="ChEBI" id="CHEBI:29919"/>
        <dbReference type="ChEBI" id="CHEBI:29950"/>
        <dbReference type="ChEBI" id="CHEBI:50058"/>
        <dbReference type="ChEBI" id="CHEBI:57678"/>
        <dbReference type="EC" id="2.8.1.2"/>
    </reaction>
    <physiologicalReaction direction="left-to-right" evidence="5">
        <dbReference type="Rhea" id="RHEA:21741"/>
    </physiologicalReaction>
</comment>
<evidence type="ECO:0000313" key="10">
    <source>
        <dbReference type="Proteomes" id="UP000094622"/>
    </source>
</evidence>
<dbReference type="FunFam" id="3.40.250.10:FF:000001">
    <property type="entry name" value="Sulfurtransferase"/>
    <property type="match status" value="1"/>
</dbReference>
<dbReference type="SUPFAM" id="SSF52821">
    <property type="entry name" value="Rhodanese/Cell cycle control phosphatase"/>
    <property type="match status" value="2"/>
</dbReference>
<comment type="caution">
    <text evidence="9">The sequence shown here is derived from an EMBL/GenBank/DDBJ whole genome shotgun (WGS) entry which is preliminary data.</text>
</comment>
<dbReference type="InterPro" id="IPR045078">
    <property type="entry name" value="TST/MPST-like"/>
</dbReference>
<evidence type="ECO:0000256" key="7">
    <source>
        <dbReference type="SAM" id="MobiDB-lite"/>
    </source>
</evidence>